<dbReference type="PANTHER" id="PTHR48081:SF8">
    <property type="entry name" value="ALPHA_BETA HYDROLASE FOLD-3 DOMAIN-CONTAINING PROTEIN-RELATED"/>
    <property type="match status" value="1"/>
</dbReference>
<dbReference type="Proteomes" id="UP000199488">
    <property type="component" value="Unassembled WGS sequence"/>
</dbReference>
<dbReference type="EMBL" id="FNNC01000006">
    <property type="protein sequence ID" value="SDW87169.1"/>
    <property type="molecule type" value="Genomic_DNA"/>
</dbReference>
<name>A0A1H2X4J5_9BACI</name>
<dbReference type="InterPro" id="IPR050300">
    <property type="entry name" value="GDXG_lipolytic_enzyme"/>
</dbReference>
<feature type="domain" description="Alpha/beta hydrolase fold-3" evidence="2">
    <location>
        <begin position="80"/>
        <end position="285"/>
    </location>
</feature>
<gene>
    <name evidence="3" type="ORF">SAMN05421781_2620</name>
</gene>
<sequence length="311" mass="34351">MAVHEELQAILEEQESMMQMHELTPVEARGQFNDSIDVITSHVNVDEAGGIRDVMTTGEYGEIPLRIYYPDTEMDRYPTIVYYHGGGFVIGNIGTHDHICRAIAKESDCAVVSVDYRLAPEHPFPAAPKDAYNALLWLVENAEPHQLDTERTALAGDSAGGNLAAVTAIRALKENGPKVASLLLFYPSVSGEHDFPSVDMFAGGYGLPLRDLEWFMEQYADGEDEENPYLAPLAFERLGELPPTHIVTAENDVLRDEGEAFAKAIDQDGGQVSLRRAEGMIHGFLHWTRAFPEVDEELLAALEPVKDVLAE</sequence>
<keyword evidence="4" id="KW-1185">Reference proteome</keyword>
<dbReference type="AlphaFoldDB" id="A0A1H2X4J5"/>
<dbReference type="Pfam" id="PF07859">
    <property type="entry name" value="Abhydrolase_3"/>
    <property type="match status" value="1"/>
</dbReference>
<dbReference type="PANTHER" id="PTHR48081">
    <property type="entry name" value="AB HYDROLASE SUPERFAMILY PROTEIN C4A8.06C"/>
    <property type="match status" value="1"/>
</dbReference>
<dbReference type="Gene3D" id="3.40.50.1820">
    <property type="entry name" value="alpha/beta hydrolase"/>
    <property type="match status" value="1"/>
</dbReference>
<evidence type="ECO:0000313" key="3">
    <source>
        <dbReference type="EMBL" id="SDW87169.1"/>
    </source>
</evidence>
<dbReference type="RefSeq" id="WP_091615959.1">
    <property type="nucleotide sequence ID" value="NZ_FNNC01000006.1"/>
</dbReference>
<reference evidence="3 4" key="1">
    <citation type="submission" date="2016-10" db="EMBL/GenBank/DDBJ databases">
        <authorList>
            <person name="de Groot N.N."/>
        </authorList>
    </citation>
    <scope>NUCLEOTIDE SEQUENCE [LARGE SCALE GENOMIC DNA]</scope>
    <source>
        <strain evidence="3 4">DSM 23126</strain>
    </source>
</reference>
<keyword evidence="1" id="KW-0378">Hydrolase</keyword>
<protein>
    <submittedName>
        <fullName evidence="3">Acetyl esterase</fullName>
    </submittedName>
</protein>
<dbReference type="OrthoDB" id="9815425at2"/>
<evidence type="ECO:0000313" key="4">
    <source>
        <dbReference type="Proteomes" id="UP000199488"/>
    </source>
</evidence>
<proteinExistence type="predicted"/>
<dbReference type="InterPro" id="IPR013094">
    <property type="entry name" value="AB_hydrolase_3"/>
</dbReference>
<evidence type="ECO:0000259" key="2">
    <source>
        <dbReference type="Pfam" id="PF07859"/>
    </source>
</evidence>
<evidence type="ECO:0000256" key="1">
    <source>
        <dbReference type="ARBA" id="ARBA00022801"/>
    </source>
</evidence>
<dbReference type="GO" id="GO:0016787">
    <property type="term" value="F:hydrolase activity"/>
    <property type="evidence" value="ECO:0007669"/>
    <property type="project" value="UniProtKB-KW"/>
</dbReference>
<dbReference type="InterPro" id="IPR029058">
    <property type="entry name" value="AB_hydrolase_fold"/>
</dbReference>
<organism evidence="3 4">
    <name type="scientific">Marinococcus luteus</name>
    <dbReference type="NCBI Taxonomy" id="1122204"/>
    <lineage>
        <taxon>Bacteria</taxon>
        <taxon>Bacillati</taxon>
        <taxon>Bacillota</taxon>
        <taxon>Bacilli</taxon>
        <taxon>Bacillales</taxon>
        <taxon>Bacillaceae</taxon>
        <taxon>Marinococcus</taxon>
    </lineage>
</organism>
<dbReference type="SUPFAM" id="SSF53474">
    <property type="entry name" value="alpha/beta-Hydrolases"/>
    <property type="match status" value="1"/>
</dbReference>
<accession>A0A1H2X4J5</accession>
<dbReference type="STRING" id="1122204.SAMN05421781_2620"/>